<name>A0AAV2DU28_9ROSI</name>
<proteinExistence type="predicted"/>
<dbReference type="AlphaFoldDB" id="A0AAV2DU28"/>
<protein>
    <submittedName>
        <fullName evidence="1">Uncharacterized protein</fullName>
    </submittedName>
</protein>
<dbReference type="Proteomes" id="UP001497516">
    <property type="component" value="Chromosome 3"/>
</dbReference>
<accession>A0AAV2DU28</accession>
<reference evidence="1 2" key="1">
    <citation type="submission" date="2024-04" db="EMBL/GenBank/DDBJ databases">
        <authorList>
            <person name="Fracassetti M."/>
        </authorList>
    </citation>
    <scope>NUCLEOTIDE SEQUENCE [LARGE SCALE GENOMIC DNA]</scope>
</reference>
<sequence>MDNVGLSNYWTTSGYGIPPEKKACRREYGTRQKRRPAGVTGRGWSLLVVNGLSNYNARIWNLAGKEGPPSGIWNPPEKKVRRSHRERLVATRCKRSRSDPFLFNY</sequence>
<dbReference type="EMBL" id="OZ034816">
    <property type="protein sequence ID" value="CAL1377067.1"/>
    <property type="molecule type" value="Genomic_DNA"/>
</dbReference>
<organism evidence="1 2">
    <name type="scientific">Linum trigynum</name>
    <dbReference type="NCBI Taxonomy" id="586398"/>
    <lineage>
        <taxon>Eukaryota</taxon>
        <taxon>Viridiplantae</taxon>
        <taxon>Streptophyta</taxon>
        <taxon>Embryophyta</taxon>
        <taxon>Tracheophyta</taxon>
        <taxon>Spermatophyta</taxon>
        <taxon>Magnoliopsida</taxon>
        <taxon>eudicotyledons</taxon>
        <taxon>Gunneridae</taxon>
        <taxon>Pentapetalae</taxon>
        <taxon>rosids</taxon>
        <taxon>fabids</taxon>
        <taxon>Malpighiales</taxon>
        <taxon>Linaceae</taxon>
        <taxon>Linum</taxon>
    </lineage>
</organism>
<evidence type="ECO:0000313" key="1">
    <source>
        <dbReference type="EMBL" id="CAL1377067.1"/>
    </source>
</evidence>
<keyword evidence="2" id="KW-1185">Reference proteome</keyword>
<evidence type="ECO:0000313" key="2">
    <source>
        <dbReference type="Proteomes" id="UP001497516"/>
    </source>
</evidence>
<gene>
    <name evidence="1" type="ORF">LTRI10_LOCUS18750</name>
</gene>